<dbReference type="Pfam" id="PF21102">
    <property type="entry name" value="DprA_N"/>
    <property type="match status" value="1"/>
</dbReference>
<proteinExistence type="inferred from homology"/>
<evidence type="ECO:0000259" key="3">
    <source>
        <dbReference type="Pfam" id="PF02481"/>
    </source>
</evidence>
<accession>A0ABS6NCB1</accession>
<sequence>MPEDSYSSTHPPLPPTTEDDRVAWLRLLRSRRVGVSTFYRLLGEHGTATAALDALPKVAAQAGVENYSVCPEGVALAELRAGRQAGARPVFIGAADYPADLADLPDAPPILWLRGNAAALARPMIALVGARNASSLGTRMARSLAAGLGEAGFVVVSGLARGIDTAAHLASLETGTVAVMAGGVDVLYPSENTRLAEDILAKGGALVSEQPMGLQPIARHFPARNRIVSGLTRAVVVVEAAAKSGSLITARCALDQGREVLAVPGHPFDARASGCNMLIRDGARLVRNAEDVIEVSGQAERQPRLDLTPPAPNPASPPQPVAKPQRSLRETAALHSQILARLGPSPIAEDQVIRDLGAPSGAVLPVLTDLELDGKIRRQPGGMLSLVV</sequence>
<evidence type="ECO:0000256" key="2">
    <source>
        <dbReference type="SAM" id="MobiDB-lite"/>
    </source>
</evidence>
<dbReference type="EMBL" id="JAHRWL010000004">
    <property type="protein sequence ID" value="MBV2361664.1"/>
    <property type="molecule type" value="Genomic_DNA"/>
</dbReference>
<feature type="domain" description="Smf/DprA SLOG" evidence="3">
    <location>
        <begin position="90"/>
        <end position="294"/>
    </location>
</feature>
<dbReference type="NCBIfam" id="TIGR00732">
    <property type="entry name" value="dprA"/>
    <property type="match status" value="1"/>
</dbReference>
<dbReference type="InterPro" id="IPR041614">
    <property type="entry name" value="DprA_WH"/>
</dbReference>
<dbReference type="Proteomes" id="UP001166293">
    <property type="component" value="Unassembled WGS sequence"/>
</dbReference>
<protein>
    <submittedName>
        <fullName evidence="5">DNA-processing protein DprA</fullName>
    </submittedName>
</protein>
<evidence type="ECO:0000259" key="4">
    <source>
        <dbReference type="Pfam" id="PF17782"/>
    </source>
</evidence>
<feature type="compositionally biased region" description="Pro residues" evidence="2">
    <location>
        <begin position="309"/>
        <end position="321"/>
    </location>
</feature>
<gene>
    <name evidence="5" type="primary">dprA</name>
    <name evidence="5" type="ORF">KUH32_18005</name>
</gene>
<feature type="region of interest" description="Disordered" evidence="2">
    <location>
        <begin position="297"/>
        <end position="327"/>
    </location>
</feature>
<comment type="similarity">
    <text evidence="1">Belongs to the DprA/Smf family.</text>
</comment>
<dbReference type="Pfam" id="PF02481">
    <property type="entry name" value="DNA_processg_A"/>
    <property type="match status" value="1"/>
</dbReference>
<reference evidence="5" key="1">
    <citation type="submission" date="2021-06" db="EMBL/GenBank/DDBJ databases">
        <title>Thalassococcus sp. CAU 1522 isolated from sea sand, Republic of Korea.</title>
        <authorList>
            <person name="Kim W."/>
        </authorList>
    </citation>
    <scope>NUCLEOTIDE SEQUENCE</scope>
    <source>
        <strain evidence="5">CAU 1522</strain>
    </source>
</reference>
<comment type="caution">
    <text evidence="5">The sequence shown here is derived from an EMBL/GenBank/DDBJ whole genome shotgun (WGS) entry which is preliminary data.</text>
</comment>
<dbReference type="PANTHER" id="PTHR43022">
    <property type="entry name" value="PROTEIN SMF"/>
    <property type="match status" value="1"/>
</dbReference>
<keyword evidence="6" id="KW-1185">Reference proteome</keyword>
<dbReference type="RefSeq" id="WP_217780056.1">
    <property type="nucleotide sequence ID" value="NZ_JAHRWL010000004.1"/>
</dbReference>
<dbReference type="Pfam" id="PF17782">
    <property type="entry name" value="WHD_DprA"/>
    <property type="match status" value="1"/>
</dbReference>
<dbReference type="InterPro" id="IPR003488">
    <property type="entry name" value="DprA"/>
</dbReference>
<dbReference type="PANTHER" id="PTHR43022:SF1">
    <property type="entry name" value="PROTEIN SMF"/>
    <property type="match status" value="1"/>
</dbReference>
<feature type="domain" description="DprA winged helix" evidence="4">
    <location>
        <begin position="323"/>
        <end position="382"/>
    </location>
</feature>
<evidence type="ECO:0000256" key="1">
    <source>
        <dbReference type="ARBA" id="ARBA00006525"/>
    </source>
</evidence>
<organism evidence="5 6">
    <name type="scientific">Thalassococcus arenae</name>
    <dbReference type="NCBI Taxonomy" id="2851652"/>
    <lineage>
        <taxon>Bacteria</taxon>
        <taxon>Pseudomonadati</taxon>
        <taxon>Pseudomonadota</taxon>
        <taxon>Alphaproteobacteria</taxon>
        <taxon>Rhodobacterales</taxon>
        <taxon>Roseobacteraceae</taxon>
        <taxon>Thalassococcus</taxon>
    </lineage>
</organism>
<dbReference type="InterPro" id="IPR057666">
    <property type="entry name" value="DrpA_SLOG"/>
</dbReference>
<name>A0ABS6NCB1_9RHOB</name>
<evidence type="ECO:0000313" key="5">
    <source>
        <dbReference type="EMBL" id="MBV2361664.1"/>
    </source>
</evidence>
<evidence type="ECO:0000313" key="6">
    <source>
        <dbReference type="Proteomes" id="UP001166293"/>
    </source>
</evidence>